<sequence>MSNERDNMEFSNDPRSGAGSPEANGHNGNGHVVPADLPADFGKRPRRVNERPPGDHSPYPDRPANFVPGSPEAATTVGGLYAAEHGVARGKLARGTRGYETVAQLGSVTLAHARATGLIDRDHKPSVAEVSQWYAGLDAALGWEWEPETPATVATAAGLKAAIKGLDPDRKIALTTIDALAAEGVQWAAAVVEAARAENTYAALIGDRKQRPLSLTTAQLYDRGAPPEDIVTLPAATTTSLGESARVVRAWDAEDRLRATEQARATEAAKLVAAVEIPGRINLATYTPPDTAWLIDGLIPMDGSLGLFAERKAGKTTTVVEMVRSMLSGDEFLGRFATHLPAGARVALLDTEMTPAMLHHEYTKVGVPVDDLDRIDLHPLRGRSRLLDLRDDATRARWQNLIAPGALIVVDCLYTVLAAAQVDESSAQVSDIIDGIKALAVQCGAAGLVIVHHLGKDPTKGARGHSSIEGGVDTLATIWLDGPPAADTPRLFSATGRLDVDVPPALLNRGDDNRLTLSASTPKADRARAADRSDDDTAWKLISDHPGKSLRGLEELPTETRKLSRSRLRRALDRLDGLGYIVNRGSAERPAWHAADRPGDAFTIAAERAD</sequence>
<dbReference type="Gene3D" id="3.40.50.300">
    <property type="entry name" value="P-loop containing nucleotide triphosphate hydrolases"/>
    <property type="match status" value="1"/>
</dbReference>
<feature type="region of interest" description="Disordered" evidence="1">
    <location>
        <begin position="513"/>
        <end position="534"/>
    </location>
</feature>
<feature type="compositionally biased region" description="Basic and acidic residues" evidence="1">
    <location>
        <begin position="41"/>
        <end position="54"/>
    </location>
</feature>
<proteinExistence type="predicted"/>
<dbReference type="SUPFAM" id="SSF52540">
    <property type="entry name" value="P-loop containing nucleoside triphosphate hydrolases"/>
    <property type="match status" value="1"/>
</dbReference>
<feature type="region of interest" description="Disordered" evidence="1">
    <location>
        <begin position="1"/>
        <end position="72"/>
    </location>
</feature>
<gene>
    <name evidence="2" type="ORF">MU0053_001249</name>
</gene>
<reference evidence="2 3" key="1">
    <citation type="submission" date="2023-08" db="EMBL/GenBank/DDBJ databases">
        <authorList>
            <person name="Folkvardsen B D."/>
            <person name="Norman A."/>
        </authorList>
    </citation>
    <scope>NUCLEOTIDE SEQUENCE [LARGE SCALE GENOMIC DNA]</scope>
    <source>
        <strain evidence="2 3">Mu0053</strain>
    </source>
</reference>
<feature type="compositionally biased region" description="Basic and acidic residues" evidence="1">
    <location>
        <begin position="523"/>
        <end position="534"/>
    </location>
</feature>
<name>A0ABM9LGT3_9MYCO</name>
<dbReference type="EMBL" id="OY726397">
    <property type="protein sequence ID" value="CAJ1498802.1"/>
    <property type="molecule type" value="Genomic_DNA"/>
</dbReference>
<dbReference type="InterPro" id="IPR027417">
    <property type="entry name" value="P-loop_NTPase"/>
</dbReference>
<organism evidence="2 3">
    <name type="scientific">[Mycobacterium] burgundiense</name>
    <dbReference type="NCBI Taxonomy" id="3064286"/>
    <lineage>
        <taxon>Bacteria</taxon>
        <taxon>Bacillati</taxon>
        <taxon>Actinomycetota</taxon>
        <taxon>Actinomycetes</taxon>
        <taxon>Mycobacteriales</taxon>
        <taxon>Mycobacteriaceae</taxon>
        <taxon>Mycolicibacterium</taxon>
    </lineage>
</organism>
<dbReference type="Pfam" id="PF13481">
    <property type="entry name" value="AAA_25"/>
    <property type="match status" value="1"/>
</dbReference>
<dbReference type="RefSeq" id="WP_308481509.1">
    <property type="nucleotide sequence ID" value="NZ_OY726397.1"/>
</dbReference>
<protein>
    <submittedName>
        <fullName evidence="2">AAA family ATPase</fullName>
    </submittedName>
</protein>
<keyword evidence="3" id="KW-1185">Reference proteome</keyword>
<evidence type="ECO:0000313" key="2">
    <source>
        <dbReference type="EMBL" id="CAJ1498802.1"/>
    </source>
</evidence>
<dbReference type="Proteomes" id="UP001190465">
    <property type="component" value="Chromosome"/>
</dbReference>
<evidence type="ECO:0000256" key="1">
    <source>
        <dbReference type="SAM" id="MobiDB-lite"/>
    </source>
</evidence>
<evidence type="ECO:0000313" key="3">
    <source>
        <dbReference type="Proteomes" id="UP001190465"/>
    </source>
</evidence>
<accession>A0ABM9LGT3</accession>